<comment type="caution">
    <text evidence="3">The sequence shown here is derived from an EMBL/GenBank/DDBJ whole genome shotgun (WGS) entry which is preliminary data.</text>
</comment>
<keyword evidence="4" id="KW-1185">Reference proteome</keyword>
<sequence length="214" mass="24061">MPGNRKITKKAIKGKDVIHPGSRKASQLTRVTLRTAKLQHQTKNRRGTSSAKLLRPVFFMHALTSPHPLTLASLKEIVQIFLDRDDLRMEELEADRRPGRPKSKEYLELEARKAKETKEFETGFEVPDLTHPHTVRLLYSYHENDTYLDASRVDLLRQIRIFKDSDDVVLFRAGKADAMGFADKGEGEAEDWTDGATAGGNAAEAAEGEMVMDA</sequence>
<dbReference type="PANTHER" id="PTHR13349:SF2">
    <property type="entry name" value="TRANSLATION MACHINERY-ASSOCIATED PROTEIN 16"/>
    <property type="match status" value="1"/>
</dbReference>
<proteinExistence type="inferred from homology"/>
<organism evidence="3 4">
    <name type="scientific">Dioszegia hungarica</name>
    <dbReference type="NCBI Taxonomy" id="4972"/>
    <lineage>
        <taxon>Eukaryota</taxon>
        <taxon>Fungi</taxon>
        <taxon>Dikarya</taxon>
        <taxon>Basidiomycota</taxon>
        <taxon>Agaricomycotina</taxon>
        <taxon>Tremellomycetes</taxon>
        <taxon>Tremellales</taxon>
        <taxon>Bulleribasidiaceae</taxon>
        <taxon>Dioszegia</taxon>
    </lineage>
</organism>
<feature type="compositionally biased region" description="Low complexity" evidence="2">
    <location>
        <begin position="195"/>
        <end position="205"/>
    </location>
</feature>
<evidence type="ECO:0000256" key="2">
    <source>
        <dbReference type="SAM" id="MobiDB-lite"/>
    </source>
</evidence>
<dbReference type="AlphaFoldDB" id="A0AA38LRT9"/>
<gene>
    <name evidence="3" type="ORF">MKK02DRAFT_35634</name>
</gene>
<dbReference type="RefSeq" id="XP_052941651.1">
    <property type="nucleotide sequence ID" value="XM_053089225.1"/>
</dbReference>
<evidence type="ECO:0000313" key="3">
    <source>
        <dbReference type="EMBL" id="KAI9631874.1"/>
    </source>
</evidence>
<comment type="similarity">
    <text evidence="1">Belongs to the TMA16 family.</text>
</comment>
<dbReference type="Pfam" id="PF11176">
    <property type="entry name" value="Tma16"/>
    <property type="match status" value="1"/>
</dbReference>
<evidence type="ECO:0000256" key="1">
    <source>
        <dbReference type="ARBA" id="ARBA00034127"/>
    </source>
</evidence>
<dbReference type="Gene3D" id="1.20.1440.170">
    <property type="entry name" value="Translation machinery-associated protein 16-like"/>
    <property type="match status" value="1"/>
</dbReference>
<accession>A0AA38LRT9</accession>
<dbReference type="PANTHER" id="PTHR13349">
    <property type="entry name" value="TRANSLATION MACHINERY-ASSOCIATED PROTEIN 16"/>
    <property type="match status" value="1"/>
</dbReference>
<evidence type="ECO:0000313" key="4">
    <source>
        <dbReference type="Proteomes" id="UP001164286"/>
    </source>
</evidence>
<feature type="region of interest" description="Disordered" evidence="2">
    <location>
        <begin position="185"/>
        <end position="214"/>
    </location>
</feature>
<dbReference type="GeneID" id="77728430"/>
<dbReference type="EMBL" id="JAKWFO010000016">
    <property type="protein sequence ID" value="KAI9631874.1"/>
    <property type="molecule type" value="Genomic_DNA"/>
</dbReference>
<dbReference type="GO" id="GO:0005634">
    <property type="term" value="C:nucleus"/>
    <property type="evidence" value="ECO:0007669"/>
    <property type="project" value="TreeGrafter"/>
</dbReference>
<dbReference type="InterPro" id="IPR021346">
    <property type="entry name" value="Tma16"/>
</dbReference>
<protein>
    <submittedName>
        <fullName evidence="3">Uncharacterized protein</fullName>
    </submittedName>
</protein>
<reference evidence="3" key="1">
    <citation type="journal article" date="2022" name="G3 (Bethesda)">
        <title>High quality genome of the basidiomycete yeast Dioszegia hungarica PDD-24b-2 isolated from cloud water.</title>
        <authorList>
            <person name="Jarrige D."/>
            <person name="Haridas S."/>
            <person name="Bleykasten-Grosshans C."/>
            <person name="Joly M."/>
            <person name="Nadalig T."/>
            <person name="Sancelme M."/>
            <person name="Vuilleumier S."/>
            <person name="Grigoriev I.V."/>
            <person name="Amato P."/>
            <person name="Bringel F."/>
        </authorList>
    </citation>
    <scope>NUCLEOTIDE SEQUENCE</scope>
    <source>
        <strain evidence="3">PDD-24b-2</strain>
    </source>
</reference>
<name>A0AA38LRT9_9TREE</name>
<dbReference type="Proteomes" id="UP001164286">
    <property type="component" value="Unassembled WGS sequence"/>
</dbReference>
<dbReference type="InterPro" id="IPR038356">
    <property type="entry name" value="Tma16_sf"/>
</dbReference>